<dbReference type="STRING" id="115862.BBG46_04560"/>
<evidence type="ECO:0000313" key="17">
    <source>
        <dbReference type="Proteomes" id="UP000048600"/>
    </source>
</evidence>
<evidence type="ECO:0000313" key="16">
    <source>
        <dbReference type="Proteomes" id="UP000046947"/>
    </source>
</evidence>
<dbReference type="PATRIC" id="fig|1773.206.peg.3500"/>
<dbReference type="EMBL" id="CHKL01000084">
    <property type="protein sequence ID" value="COV97352.1"/>
    <property type="molecule type" value="Genomic_DNA"/>
</dbReference>
<evidence type="ECO:0000313" key="19">
    <source>
        <dbReference type="Proteomes" id="UP000049023"/>
    </source>
</evidence>
<dbReference type="EMBL" id="CSAE01000126">
    <property type="protein sequence ID" value="COV48076.1"/>
    <property type="molecule type" value="Genomic_DNA"/>
</dbReference>
<dbReference type="EMBL" id="CQQC01000736">
    <property type="protein sequence ID" value="CNV37478.1"/>
    <property type="molecule type" value="Genomic_DNA"/>
</dbReference>
<keyword evidence="1" id="KW-1133">Transmembrane helix</keyword>
<evidence type="ECO:0000313" key="7">
    <source>
        <dbReference type="EMBL" id="COU70606.1"/>
    </source>
</evidence>
<evidence type="ECO:0000313" key="14">
    <source>
        <dbReference type="Proteomes" id="UP000044938"/>
    </source>
</evidence>
<reference evidence="11" key="4">
    <citation type="submission" date="2018-07" db="EMBL/GenBank/DDBJ databases">
        <authorList>
            <person name="Shah S."/>
            <person name="Brown T."/>
            <person name="Auld S."/>
            <person name="Bratton K."/>
            <person name="Narechania A."/>
            <person name="Mathema B."/>
            <person name="Gandhi N."/>
        </authorList>
    </citation>
    <scope>NUCLEOTIDE SEQUENCE</scope>
    <source>
        <strain evidence="11">32301_S10</strain>
    </source>
</reference>
<sequence length="80" mass="8151">MVAASIVHHSAAPANRGRYHGIWSMTPVVASVVVPIMASYGPIHGAHLLAAVVVGSAGAALCLPLARALRRPTPSAMTTD</sequence>
<evidence type="ECO:0000313" key="15">
    <source>
        <dbReference type="Proteomes" id="UP000045842"/>
    </source>
</evidence>
<dbReference type="EMBL" id="CNFU01000671">
    <property type="protein sequence ID" value="CKS30022.1"/>
    <property type="molecule type" value="Genomic_DNA"/>
</dbReference>
<protein>
    <submittedName>
        <fullName evidence="10">Transmembrane protein</fullName>
    </submittedName>
</protein>
<dbReference type="Proteomes" id="UP000038802">
    <property type="component" value="Unassembled WGS sequence"/>
</dbReference>
<dbReference type="Proteomes" id="UP000039217">
    <property type="component" value="Unassembled WGS sequence"/>
</dbReference>
<evidence type="ECO:0000313" key="3">
    <source>
        <dbReference type="EMBL" id="CKS30022.1"/>
    </source>
</evidence>
<dbReference type="Proteomes" id="UP000048948">
    <property type="component" value="Unassembled WGS sequence"/>
</dbReference>
<keyword evidence="1 10" id="KW-0812">Transmembrane</keyword>
<evidence type="ECO:0000313" key="20">
    <source>
        <dbReference type="Proteomes" id="UP000050164"/>
    </source>
</evidence>
<organism evidence="10 17">
    <name type="scientific">Mycobacterium tuberculosis</name>
    <dbReference type="NCBI Taxonomy" id="1773"/>
    <lineage>
        <taxon>Bacteria</taxon>
        <taxon>Bacillati</taxon>
        <taxon>Actinomycetota</taxon>
        <taxon>Actinomycetes</taxon>
        <taxon>Mycobacteriales</taxon>
        <taxon>Mycobacteriaceae</taxon>
        <taxon>Mycobacterium</taxon>
        <taxon>Mycobacterium tuberculosis complex</taxon>
    </lineage>
</organism>
<reference evidence="12 13" key="1">
    <citation type="submission" date="2015-03" db="EMBL/GenBank/DDBJ databases">
        <authorList>
            <consortium name="Pathogen Informatics"/>
        </authorList>
    </citation>
    <scope>NUCLEOTIDE SEQUENCE [LARGE SCALE GENOMIC DNA]</scope>
    <source>
        <strain evidence="4 18">Bir 172</strain>
        <strain evidence="5 20">Bir 185</strain>
        <strain evidence="3 19">Bir 187</strain>
        <strain evidence="6 13">D00501624</strain>
        <strain evidence="7 15">G09801536</strain>
        <strain evidence="2 16">H09601792</strain>
        <strain evidence="12">K00500041</strain>
        <strain evidence="8 14">M09401471</strain>
        <strain evidence="10 17">P00601463</strain>
    </source>
</reference>
<dbReference type="EMBL" id="CNGE01000688">
    <property type="protein sequence ID" value="CKT20192.1"/>
    <property type="molecule type" value="Genomic_DNA"/>
</dbReference>
<reference evidence="11 21" key="3">
    <citation type="journal article" date="2017" name="N. Engl. J. Med.">
        <title>Transmission of Extensively Drug-Resistant Tuberculosis in South Africa.</title>
        <authorList>
            <person name="Shah N.S."/>
            <person name="Auld S.C."/>
            <person name="Brust J.C."/>
            <person name="Mathema B."/>
            <person name="Ismail N."/>
            <person name="Moodley P."/>
            <person name="Mlisana K."/>
            <person name="Allana S."/>
            <person name="Campbell A."/>
            <person name="Mthiyane T."/>
            <person name="Morris N."/>
            <person name="Mpangase P."/>
            <person name="van der Meulen H."/>
            <person name="Omar S.V."/>
            <person name="Brown T.S."/>
            <person name="Narechania A."/>
            <person name="Shaskina E."/>
            <person name="Kapwata T."/>
            <person name="Kreiswirth B."/>
            <person name="Gandhi N.R."/>
        </authorList>
    </citation>
    <scope>NUCLEOTIDE SEQUENCE [LARGE SCALE GENOMIC DNA]</scope>
    <source>
        <strain evidence="11 21">32301_S10</strain>
    </source>
</reference>
<dbReference type="Gene3D" id="1.20.1250.20">
    <property type="entry name" value="MFS general substrate transporter like domains"/>
    <property type="match status" value="1"/>
</dbReference>
<evidence type="ECO:0000313" key="5">
    <source>
        <dbReference type="EMBL" id="CKT59331.1"/>
    </source>
</evidence>
<feature type="transmembrane region" description="Helical" evidence="1">
    <location>
        <begin position="46"/>
        <end position="66"/>
    </location>
</feature>
<evidence type="ECO:0000313" key="4">
    <source>
        <dbReference type="EMBL" id="CKT20192.1"/>
    </source>
</evidence>
<dbReference type="EMBL" id="CSAJ01000017">
    <property type="protein sequence ID" value="COV45939.1"/>
    <property type="molecule type" value="Genomic_DNA"/>
</dbReference>
<evidence type="ECO:0000313" key="2">
    <source>
        <dbReference type="EMBL" id="CFE47374.1"/>
    </source>
</evidence>
<dbReference type="Proteomes" id="UP000046947">
    <property type="component" value="Unassembled WGS sequence"/>
</dbReference>
<dbReference type="Proteomes" id="UP000050164">
    <property type="component" value="Unassembled WGS sequence"/>
</dbReference>
<name>A0A045KBV4_MYCTX</name>
<dbReference type="InterPro" id="IPR036259">
    <property type="entry name" value="MFS_trans_sf"/>
</dbReference>
<dbReference type="Proteomes" id="UP000049023">
    <property type="component" value="Unassembled WGS sequence"/>
</dbReference>
<dbReference type="Proteomes" id="UP000045842">
    <property type="component" value="Unassembled WGS sequence"/>
</dbReference>
<dbReference type="EMBL" id="QTBD01000150">
    <property type="protein sequence ID" value="REQ51849.1"/>
    <property type="molecule type" value="Genomic_DNA"/>
</dbReference>
<accession>A0A045KBV4</accession>
<reference evidence="9" key="2">
    <citation type="submission" date="2015-03" db="EMBL/GenBank/DDBJ databases">
        <authorList>
            <person name="Murphy D."/>
        </authorList>
    </citation>
    <scope>NUCLEOTIDE SEQUENCE [LARGE SCALE GENOMIC DNA]</scope>
    <source>
        <strain evidence="9">K00500041</strain>
    </source>
</reference>
<evidence type="ECO:0000313" key="21">
    <source>
        <dbReference type="Proteomes" id="UP000256381"/>
    </source>
</evidence>
<feature type="transmembrane region" description="Helical" evidence="1">
    <location>
        <begin position="21"/>
        <end position="40"/>
    </location>
</feature>
<keyword evidence="1" id="KW-0472">Membrane</keyword>
<dbReference type="AlphaFoldDB" id="A0A045KBV4"/>
<dbReference type="EMBL" id="CNFT01001757">
    <property type="protein sequence ID" value="CKT59331.1"/>
    <property type="molecule type" value="Genomic_DNA"/>
</dbReference>
<dbReference type="RefSeq" id="WP_003404379.1">
    <property type="nucleotide sequence ID" value="NZ_CQTA01000124.1"/>
</dbReference>
<evidence type="ECO:0000313" key="11">
    <source>
        <dbReference type="EMBL" id="REQ51849.1"/>
    </source>
</evidence>
<evidence type="ECO:0000313" key="12">
    <source>
        <dbReference type="Proteomes" id="UP000038802"/>
    </source>
</evidence>
<dbReference type="EMBL" id="CSAD01000012">
    <property type="protein sequence ID" value="COU70606.1"/>
    <property type="molecule type" value="Genomic_DNA"/>
</dbReference>
<dbReference type="Proteomes" id="UP000048600">
    <property type="component" value="Unassembled WGS sequence"/>
</dbReference>
<evidence type="ECO:0000313" key="8">
    <source>
        <dbReference type="EMBL" id="COV45939.1"/>
    </source>
</evidence>
<evidence type="ECO:0000313" key="13">
    <source>
        <dbReference type="Proteomes" id="UP000039217"/>
    </source>
</evidence>
<evidence type="ECO:0000313" key="9">
    <source>
        <dbReference type="EMBL" id="COV48076.1"/>
    </source>
</evidence>
<dbReference type="Proteomes" id="UP000044938">
    <property type="component" value="Unassembled WGS sequence"/>
</dbReference>
<dbReference type="Proteomes" id="UP000256381">
    <property type="component" value="Unassembled WGS sequence"/>
</dbReference>
<evidence type="ECO:0000256" key="1">
    <source>
        <dbReference type="SAM" id="Phobius"/>
    </source>
</evidence>
<evidence type="ECO:0000313" key="6">
    <source>
        <dbReference type="EMBL" id="CNV37478.1"/>
    </source>
</evidence>
<evidence type="ECO:0000313" key="18">
    <source>
        <dbReference type="Proteomes" id="UP000048948"/>
    </source>
</evidence>
<dbReference type="EMBL" id="CFOH01000073">
    <property type="protein sequence ID" value="CFE47374.1"/>
    <property type="molecule type" value="Genomic_DNA"/>
</dbReference>
<gene>
    <name evidence="11" type="ORF">DSJ38_11600</name>
    <name evidence="6" type="ORF">ERS007661_02208</name>
    <name evidence="7" type="ORF">ERS007679_00198</name>
    <name evidence="2" type="ORF">ERS007688_00722</name>
    <name evidence="9" type="ORF">ERS007703_01478</name>
    <name evidence="8" type="ORF">ERS007720_00271</name>
    <name evidence="10" type="ORF">ERS007741_01090</name>
    <name evidence="4" type="ORF">ERS027646_03143</name>
    <name evidence="5" type="ORF">ERS027659_04619</name>
    <name evidence="3" type="ORF">ERS027661_02878</name>
</gene>
<evidence type="ECO:0000313" key="10">
    <source>
        <dbReference type="EMBL" id="COV97352.1"/>
    </source>
</evidence>
<proteinExistence type="predicted"/>